<dbReference type="Gene3D" id="3.40.30.80">
    <property type="match status" value="1"/>
</dbReference>
<feature type="domain" description="Thioredoxin-like fold" evidence="1">
    <location>
        <begin position="2"/>
        <end position="59"/>
    </location>
</feature>
<dbReference type="PANTHER" id="PTHR37170">
    <property type="entry name" value="GLUTAREDOXIN-RELATED"/>
    <property type="match status" value="1"/>
</dbReference>
<evidence type="ECO:0000259" key="1">
    <source>
        <dbReference type="Pfam" id="PF13192"/>
    </source>
</evidence>
<protein>
    <recommendedName>
        <fullName evidence="1">Thioredoxin-like fold domain-containing protein</fullName>
    </recommendedName>
</protein>
<accession>A0A382J6Y2</accession>
<name>A0A382J6Y2_9ZZZZ</name>
<dbReference type="Pfam" id="PF13192">
    <property type="entry name" value="Thioredoxin_3"/>
    <property type="match status" value="1"/>
</dbReference>
<proteinExistence type="predicted"/>
<gene>
    <name evidence="2" type="ORF">METZ01_LOCUS260223</name>
</gene>
<dbReference type="InterPro" id="IPR036249">
    <property type="entry name" value="Thioredoxin-like_sf"/>
</dbReference>
<dbReference type="EMBL" id="UINC01072024">
    <property type="protein sequence ID" value="SVC07369.1"/>
    <property type="molecule type" value="Genomic_DNA"/>
</dbReference>
<evidence type="ECO:0000313" key="2">
    <source>
        <dbReference type="EMBL" id="SVC07369.1"/>
    </source>
</evidence>
<dbReference type="SUPFAM" id="SSF52833">
    <property type="entry name" value="Thioredoxin-like"/>
    <property type="match status" value="1"/>
</dbReference>
<dbReference type="InterPro" id="IPR012336">
    <property type="entry name" value="Thioredoxin-like_fold"/>
</dbReference>
<sequence>MAHKLAIESDLVTAEAVEAMTFQEMSAQYQVRGVPKIVINDEASFEGNLTEEMFMDQVLETIR</sequence>
<dbReference type="PANTHER" id="PTHR37170:SF1">
    <property type="entry name" value="GLUTAREDOXIN-LIKE PROTEIN"/>
    <property type="match status" value="1"/>
</dbReference>
<dbReference type="AlphaFoldDB" id="A0A382J6Y2"/>
<organism evidence="2">
    <name type="scientific">marine metagenome</name>
    <dbReference type="NCBI Taxonomy" id="408172"/>
    <lineage>
        <taxon>unclassified sequences</taxon>
        <taxon>metagenomes</taxon>
        <taxon>ecological metagenomes</taxon>
    </lineage>
</organism>
<reference evidence="2" key="1">
    <citation type="submission" date="2018-05" db="EMBL/GenBank/DDBJ databases">
        <authorList>
            <person name="Lanie J.A."/>
            <person name="Ng W.-L."/>
            <person name="Kazmierczak K.M."/>
            <person name="Andrzejewski T.M."/>
            <person name="Davidsen T.M."/>
            <person name="Wayne K.J."/>
            <person name="Tettelin H."/>
            <person name="Glass J.I."/>
            <person name="Rusch D."/>
            <person name="Podicherti R."/>
            <person name="Tsui H.-C.T."/>
            <person name="Winkler M.E."/>
        </authorList>
    </citation>
    <scope>NUCLEOTIDE SEQUENCE</scope>
</reference>